<protein>
    <submittedName>
        <fullName evidence="2">Insulin-like domain-containing protein</fullName>
    </submittedName>
</protein>
<proteinExistence type="predicted"/>
<reference evidence="2" key="1">
    <citation type="submission" date="2022-11" db="UniProtKB">
        <authorList>
            <consortium name="WormBaseParasite"/>
        </authorList>
    </citation>
    <scope>IDENTIFICATION</scope>
</reference>
<dbReference type="Proteomes" id="UP000887580">
    <property type="component" value="Unplaced"/>
</dbReference>
<evidence type="ECO:0000313" key="1">
    <source>
        <dbReference type="Proteomes" id="UP000887580"/>
    </source>
</evidence>
<organism evidence="1 2">
    <name type="scientific">Panagrolaimus sp. PS1159</name>
    <dbReference type="NCBI Taxonomy" id="55785"/>
    <lineage>
        <taxon>Eukaryota</taxon>
        <taxon>Metazoa</taxon>
        <taxon>Ecdysozoa</taxon>
        <taxon>Nematoda</taxon>
        <taxon>Chromadorea</taxon>
        <taxon>Rhabditida</taxon>
        <taxon>Tylenchina</taxon>
        <taxon>Panagrolaimomorpha</taxon>
        <taxon>Panagrolaimoidea</taxon>
        <taxon>Panagrolaimidae</taxon>
        <taxon>Panagrolaimus</taxon>
    </lineage>
</organism>
<accession>A0AC35GRQ6</accession>
<dbReference type="WBParaSite" id="PS1159_v2.g8141.t1">
    <property type="protein sequence ID" value="PS1159_v2.g8141.t1"/>
    <property type="gene ID" value="PS1159_v2.g8141"/>
</dbReference>
<name>A0AC35GRQ6_9BILA</name>
<evidence type="ECO:0000313" key="2">
    <source>
        <dbReference type="WBParaSite" id="PS1159_v2.g8141.t1"/>
    </source>
</evidence>
<sequence length="134" mass="15491">MLLIFISVFSFGIVYSSPAVKIHTCGDDLKYLINYICTYPDKKLPCFSHFLNNTVNNEENPLHIIDAMKQKQLQNEFDDVVHPSTPSPLFQKSFTVIENCCHFGCSVIEVKKKYCCFTQKCLDLCYPEKFDVFL</sequence>